<feature type="compositionally biased region" description="Basic and acidic residues" evidence="2">
    <location>
        <begin position="28"/>
        <end position="40"/>
    </location>
</feature>
<reference evidence="3 4" key="1">
    <citation type="journal article" date="2023" name="Plants (Basel)">
        <title>Bridging the Gap: Combining Genomics and Transcriptomics Approaches to Understand Stylosanthes scabra, an Orphan Legume from the Brazilian Caatinga.</title>
        <authorList>
            <person name="Ferreira-Neto J.R.C."/>
            <person name="da Silva M.D."/>
            <person name="Binneck E."/>
            <person name="de Melo N.F."/>
            <person name="da Silva R.H."/>
            <person name="de Melo A.L.T.M."/>
            <person name="Pandolfi V."/>
            <person name="Bustamante F.O."/>
            <person name="Brasileiro-Vidal A.C."/>
            <person name="Benko-Iseppon A.M."/>
        </authorList>
    </citation>
    <scope>NUCLEOTIDE SEQUENCE [LARGE SCALE GENOMIC DNA]</scope>
    <source>
        <tissue evidence="3">Leaves</tissue>
    </source>
</reference>
<feature type="compositionally biased region" description="Basic and acidic residues" evidence="2">
    <location>
        <begin position="56"/>
        <end position="73"/>
    </location>
</feature>
<organism evidence="3 4">
    <name type="scientific">Stylosanthes scabra</name>
    <dbReference type="NCBI Taxonomy" id="79078"/>
    <lineage>
        <taxon>Eukaryota</taxon>
        <taxon>Viridiplantae</taxon>
        <taxon>Streptophyta</taxon>
        <taxon>Embryophyta</taxon>
        <taxon>Tracheophyta</taxon>
        <taxon>Spermatophyta</taxon>
        <taxon>Magnoliopsida</taxon>
        <taxon>eudicotyledons</taxon>
        <taxon>Gunneridae</taxon>
        <taxon>Pentapetalae</taxon>
        <taxon>rosids</taxon>
        <taxon>fabids</taxon>
        <taxon>Fabales</taxon>
        <taxon>Fabaceae</taxon>
        <taxon>Papilionoideae</taxon>
        <taxon>50 kb inversion clade</taxon>
        <taxon>dalbergioids sensu lato</taxon>
        <taxon>Dalbergieae</taxon>
        <taxon>Pterocarpus clade</taxon>
        <taxon>Stylosanthes</taxon>
    </lineage>
</organism>
<protein>
    <submittedName>
        <fullName evidence="3">Uncharacterized protein</fullName>
    </submittedName>
</protein>
<evidence type="ECO:0000256" key="2">
    <source>
        <dbReference type="SAM" id="MobiDB-lite"/>
    </source>
</evidence>
<evidence type="ECO:0000256" key="1">
    <source>
        <dbReference type="SAM" id="Coils"/>
    </source>
</evidence>
<keyword evidence="4" id="KW-1185">Reference proteome</keyword>
<keyword evidence="1" id="KW-0175">Coiled coil</keyword>
<evidence type="ECO:0000313" key="4">
    <source>
        <dbReference type="Proteomes" id="UP001341840"/>
    </source>
</evidence>
<evidence type="ECO:0000313" key="3">
    <source>
        <dbReference type="EMBL" id="MED6146140.1"/>
    </source>
</evidence>
<dbReference type="Proteomes" id="UP001341840">
    <property type="component" value="Unassembled WGS sequence"/>
</dbReference>
<feature type="coiled-coil region" evidence="1">
    <location>
        <begin position="275"/>
        <end position="375"/>
    </location>
</feature>
<name>A0ABU6TC69_9FABA</name>
<accession>A0ABU6TC69</accession>
<gene>
    <name evidence="3" type="ORF">PIB30_031732</name>
</gene>
<comment type="caution">
    <text evidence="3">The sequence shown here is derived from an EMBL/GenBank/DDBJ whole genome shotgun (WGS) entry which is preliminary data.</text>
</comment>
<sequence>MEVEEEQHSPSINLQIPEICKISNHEKETGVVDSNSDKILTDPSRGTQEAFVTRINEKELNQHKKGKFNKDESAPESSITASRRINNETQVGDKINSGEKINGSSKPHVSENIGLNKSKQKSIILVEANAEAIDHTHFPSRTDNVQQSVPNAEAYTSFLESSINEDNMEAFYASLEAETDSESYLNGNQANTLSVIARPSEETMKELQFLRDLITKKFSLLLHPGRSGLLKDKLEYLLTLPPEEGVSLRTKTLLSQLSTSFAQWSVDYSNASVKLESADKELWRAENVIEELKGNKEEYKGVKMVEDTLRDQLKSLEEKKRELEVQINAIKAEIADLTAESETAGKRKREVFENAKMLRSERDGLRKQVPRLKAEKEWAKATQANIEVEWSLLAEQVIGSTTFEEWV</sequence>
<feature type="region of interest" description="Disordered" evidence="2">
    <location>
        <begin position="56"/>
        <end position="83"/>
    </location>
</feature>
<dbReference type="EMBL" id="JASCZI010090758">
    <property type="protein sequence ID" value="MED6146140.1"/>
    <property type="molecule type" value="Genomic_DNA"/>
</dbReference>
<proteinExistence type="predicted"/>
<feature type="region of interest" description="Disordered" evidence="2">
    <location>
        <begin position="28"/>
        <end position="47"/>
    </location>
</feature>